<reference evidence="1 2" key="1">
    <citation type="journal article" date="2015" name="Genome Announc.">
        <title>Complete Genome Sequencing of Stenotrophomonas acidaminiphila ZAC14D2_NAIMI4_2, a Multidrug-Resistant Strain Isolated from Sediments of a Polluted River in Mexico, Uncovers New Antibiotic Resistance Genes and a Novel Class-II Lasso Peptide Biosynthesis Gene Cluster.</title>
        <authorList>
            <person name="Vinuesa P."/>
            <person name="Ochoa-Sanchez L.E."/>
        </authorList>
    </citation>
    <scope>NUCLEOTIDE SEQUENCE [LARGE SCALE GENOMIC DNA]</scope>
    <source>
        <strain evidence="1 2">ZAC14D2_NAIMI4_2</strain>
    </source>
</reference>
<protein>
    <submittedName>
        <fullName evidence="1">Transcriptional regulator</fullName>
    </submittedName>
</protein>
<dbReference type="SMART" id="SM00966">
    <property type="entry name" value="SpoVT_AbrB"/>
    <property type="match status" value="1"/>
</dbReference>
<dbReference type="RefSeq" id="WP_054667007.1">
    <property type="nucleotide sequence ID" value="NZ_CP043567.1"/>
</dbReference>
<dbReference type="SUPFAM" id="SSF89447">
    <property type="entry name" value="AbrB/MazE/MraZ-like"/>
    <property type="match status" value="1"/>
</dbReference>
<dbReference type="InterPro" id="IPR013432">
    <property type="entry name" value="Doc_partner"/>
</dbReference>
<dbReference type="GeneID" id="78390129"/>
<proteinExistence type="predicted"/>
<dbReference type="InterPro" id="IPR037914">
    <property type="entry name" value="SpoVT-AbrB_sf"/>
</dbReference>
<dbReference type="Gene3D" id="2.10.260.10">
    <property type="match status" value="1"/>
</dbReference>
<dbReference type="InterPro" id="IPR007159">
    <property type="entry name" value="SpoVT-AbrB_dom"/>
</dbReference>
<organism evidence="1 2">
    <name type="scientific">Stenotrophomonas acidaminiphila</name>
    <dbReference type="NCBI Taxonomy" id="128780"/>
    <lineage>
        <taxon>Bacteria</taxon>
        <taxon>Pseudomonadati</taxon>
        <taxon>Pseudomonadota</taxon>
        <taxon>Gammaproteobacteria</taxon>
        <taxon>Lysobacterales</taxon>
        <taxon>Lysobacteraceae</taxon>
        <taxon>Stenotrophomonas</taxon>
    </lineage>
</organism>
<evidence type="ECO:0000313" key="2">
    <source>
        <dbReference type="Proteomes" id="UP000061010"/>
    </source>
</evidence>
<dbReference type="AlphaFoldDB" id="A0A0R0EAQ3"/>
<evidence type="ECO:0000313" key="1">
    <source>
        <dbReference type="EMBL" id="ALJ28950.1"/>
    </source>
</evidence>
<gene>
    <name evidence="1" type="ORF">AOT14_25890</name>
</gene>
<accession>A0A0R0EAQ3</accession>
<name>A0A0R0EAQ3_9GAMM</name>
<dbReference type="GO" id="GO:0003677">
    <property type="term" value="F:DNA binding"/>
    <property type="evidence" value="ECO:0007669"/>
    <property type="project" value="InterPro"/>
</dbReference>
<dbReference type="EMBL" id="CP012900">
    <property type="protein sequence ID" value="ALJ28950.1"/>
    <property type="molecule type" value="Genomic_DNA"/>
</dbReference>
<dbReference type="Pfam" id="PF04014">
    <property type="entry name" value="MazE_antitoxin"/>
    <property type="match status" value="1"/>
</dbReference>
<dbReference type="PATRIC" id="fig|128780.6.peg.2613"/>
<keyword evidence="2" id="KW-1185">Reference proteome</keyword>
<dbReference type="OrthoDB" id="5459182at2"/>
<dbReference type="NCBIfam" id="TIGR02609">
    <property type="entry name" value="doc_partner"/>
    <property type="match status" value="1"/>
</dbReference>
<dbReference type="Proteomes" id="UP000061010">
    <property type="component" value="Chromosome"/>
</dbReference>
<sequence>MKLKITSIGNSSGIILPKELLARLRLEKGDELHALETPDGIRLTVFDPELAAQMEVAEAVMRKRRTLLHKLAQ</sequence>
<dbReference type="KEGG" id="sacz:AOT14_25890"/>